<keyword evidence="3" id="KW-1185">Reference proteome</keyword>
<organism evidence="2 3">
    <name type="scientific">Phytophthora aleatoria</name>
    <dbReference type="NCBI Taxonomy" id="2496075"/>
    <lineage>
        <taxon>Eukaryota</taxon>
        <taxon>Sar</taxon>
        <taxon>Stramenopiles</taxon>
        <taxon>Oomycota</taxon>
        <taxon>Peronosporomycetes</taxon>
        <taxon>Peronosporales</taxon>
        <taxon>Peronosporaceae</taxon>
        <taxon>Phytophthora</taxon>
    </lineage>
</organism>
<keyword evidence="1" id="KW-1133">Transmembrane helix</keyword>
<dbReference type="Proteomes" id="UP000709295">
    <property type="component" value="Unassembled WGS sequence"/>
</dbReference>
<keyword evidence="1" id="KW-0812">Transmembrane</keyword>
<dbReference type="EMBL" id="JAENGY010001004">
    <property type="protein sequence ID" value="KAG6953711.1"/>
    <property type="molecule type" value="Genomic_DNA"/>
</dbReference>
<reference evidence="2" key="1">
    <citation type="submission" date="2021-01" db="EMBL/GenBank/DDBJ databases">
        <title>Phytophthora aleatoria, a newly-described species from Pinus radiata is distinct from Phytophthora cactorum isolates based on comparative genomics.</title>
        <authorList>
            <person name="Mcdougal R."/>
            <person name="Panda P."/>
            <person name="Williams N."/>
            <person name="Studholme D.J."/>
        </authorList>
    </citation>
    <scope>NUCLEOTIDE SEQUENCE</scope>
    <source>
        <strain evidence="2">NZFS 4037</strain>
    </source>
</reference>
<sequence length="50" mass="5556">MWNRCYAFGEGGYWIVLTGLTLCFFVPMAVFDSLEFVLGGTKGVDIVMVT</sequence>
<gene>
    <name evidence="2" type="ORF">JG688_00012696</name>
</gene>
<dbReference type="AlphaFoldDB" id="A0A8J5IIT7"/>
<keyword evidence="1" id="KW-0472">Membrane</keyword>
<evidence type="ECO:0000313" key="3">
    <source>
        <dbReference type="Proteomes" id="UP000709295"/>
    </source>
</evidence>
<evidence type="ECO:0000313" key="2">
    <source>
        <dbReference type="EMBL" id="KAG6953711.1"/>
    </source>
</evidence>
<accession>A0A8J5IIT7</accession>
<evidence type="ECO:0000256" key="1">
    <source>
        <dbReference type="SAM" id="Phobius"/>
    </source>
</evidence>
<name>A0A8J5IIT7_9STRA</name>
<proteinExistence type="predicted"/>
<comment type="caution">
    <text evidence="2">The sequence shown here is derived from an EMBL/GenBank/DDBJ whole genome shotgun (WGS) entry which is preliminary data.</text>
</comment>
<feature type="transmembrane region" description="Helical" evidence="1">
    <location>
        <begin position="12"/>
        <end position="31"/>
    </location>
</feature>
<protein>
    <submittedName>
        <fullName evidence="2">Uncharacterized protein</fullName>
    </submittedName>
</protein>